<dbReference type="EMBL" id="BARV01015032">
    <property type="protein sequence ID" value="GAI26064.1"/>
    <property type="molecule type" value="Genomic_DNA"/>
</dbReference>
<dbReference type="AlphaFoldDB" id="X1P572"/>
<accession>X1P572</accession>
<protein>
    <submittedName>
        <fullName evidence="1">Uncharacterized protein</fullName>
    </submittedName>
</protein>
<comment type="caution">
    <text evidence="1">The sequence shown here is derived from an EMBL/GenBank/DDBJ whole genome shotgun (WGS) entry which is preliminary data.</text>
</comment>
<proteinExistence type="predicted"/>
<organism evidence="1">
    <name type="scientific">marine sediment metagenome</name>
    <dbReference type="NCBI Taxonomy" id="412755"/>
    <lineage>
        <taxon>unclassified sequences</taxon>
        <taxon>metagenomes</taxon>
        <taxon>ecological metagenomes</taxon>
    </lineage>
</organism>
<gene>
    <name evidence="1" type="ORF">S06H3_26049</name>
</gene>
<name>X1P572_9ZZZZ</name>
<reference evidence="1" key="1">
    <citation type="journal article" date="2014" name="Front. Microbiol.">
        <title>High frequency of phylogenetically diverse reductive dehalogenase-homologous genes in deep subseafloor sedimentary metagenomes.</title>
        <authorList>
            <person name="Kawai M."/>
            <person name="Futagami T."/>
            <person name="Toyoda A."/>
            <person name="Takaki Y."/>
            <person name="Nishi S."/>
            <person name="Hori S."/>
            <person name="Arai W."/>
            <person name="Tsubouchi T."/>
            <person name="Morono Y."/>
            <person name="Uchiyama I."/>
            <person name="Ito T."/>
            <person name="Fujiyama A."/>
            <person name="Inagaki F."/>
            <person name="Takami H."/>
        </authorList>
    </citation>
    <scope>NUCLEOTIDE SEQUENCE</scope>
    <source>
        <strain evidence="1">Expedition CK06-06</strain>
    </source>
</reference>
<sequence length="43" mass="4433">MDKVKVAVATVGASLLMFALAKIVAAKPPPEGEVKVIKVGVKE</sequence>
<evidence type="ECO:0000313" key="1">
    <source>
        <dbReference type="EMBL" id="GAI26064.1"/>
    </source>
</evidence>